<keyword evidence="3" id="KW-1185">Reference proteome</keyword>
<protein>
    <submittedName>
        <fullName evidence="2">13558_t:CDS:1</fullName>
    </submittedName>
</protein>
<dbReference type="EMBL" id="CAJVPP010004236">
    <property type="protein sequence ID" value="CAG8646279.1"/>
    <property type="molecule type" value="Genomic_DNA"/>
</dbReference>
<organism evidence="2 3">
    <name type="scientific">Funneliformis mosseae</name>
    <name type="common">Endomycorrhizal fungus</name>
    <name type="synonym">Glomus mosseae</name>
    <dbReference type="NCBI Taxonomy" id="27381"/>
    <lineage>
        <taxon>Eukaryota</taxon>
        <taxon>Fungi</taxon>
        <taxon>Fungi incertae sedis</taxon>
        <taxon>Mucoromycota</taxon>
        <taxon>Glomeromycotina</taxon>
        <taxon>Glomeromycetes</taxon>
        <taxon>Glomerales</taxon>
        <taxon>Glomeraceae</taxon>
        <taxon>Funneliformis</taxon>
    </lineage>
</organism>
<gene>
    <name evidence="2" type="ORF">FMOSSE_LOCUS11247</name>
</gene>
<dbReference type="Proteomes" id="UP000789375">
    <property type="component" value="Unassembled WGS sequence"/>
</dbReference>
<sequence length="52" mass="5766">SNSREFNATTNESESSQSDDSEANIAGKNNEPPCEAYHHSLLMKQLVVLSER</sequence>
<feature type="region of interest" description="Disordered" evidence="1">
    <location>
        <begin position="1"/>
        <end position="36"/>
    </location>
</feature>
<evidence type="ECO:0000313" key="3">
    <source>
        <dbReference type="Proteomes" id="UP000789375"/>
    </source>
</evidence>
<comment type="caution">
    <text evidence="2">The sequence shown here is derived from an EMBL/GenBank/DDBJ whole genome shotgun (WGS) entry which is preliminary data.</text>
</comment>
<name>A0A9N9DSE0_FUNMO</name>
<feature type="non-terminal residue" evidence="2">
    <location>
        <position position="52"/>
    </location>
</feature>
<evidence type="ECO:0000256" key="1">
    <source>
        <dbReference type="SAM" id="MobiDB-lite"/>
    </source>
</evidence>
<evidence type="ECO:0000313" key="2">
    <source>
        <dbReference type="EMBL" id="CAG8646279.1"/>
    </source>
</evidence>
<accession>A0A9N9DSE0</accession>
<feature type="compositionally biased region" description="Polar residues" evidence="1">
    <location>
        <begin position="1"/>
        <end position="11"/>
    </location>
</feature>
<dbReference type="AlphaFoldDB" id="A0A9N9DSE0"/>
<proteinExistence type="predicted"/>
<reference evidence="2" key="1">
    <citation type="submission" date="2021-06" db="EMBL/GenBank/DDBJ databases">
        <authorList>
            <person name="Kallberg Y."/>
            <person name="Tangrot J."/>
            <person name="Rosling A."/>
        </authorList>
    </citation>
    <scope>NUCLEOTIDE SEQUENCE</scope>
    <source>
        <strain evidence="2">87-6 pot B 2015</strain>
    </source>
</reference>